<sequence length="318" mass="33790">MAEGPPRGHRFFCHCCAAETGAALPDYTCPRCESGFIEELPQEGSTESGSAPTSRAAAASGAEPERRPFENAERQLFAFPSAYGQFAVGIFDESFDLGAGSLPAEEEEEPEAQAQGGQESPSARQSGSRQLRRGPTRRPEGVPTLEGIIQQLVNGIMGPTAMPGLGAAPWGVLHSSPMDYVWGANGLDAIITQLLNQFENSGPPPADRDKIKSLPTVQVTEEHVGSGLECPVCKEDYSVGESVRQLPCSHLFHNDCIVPWLEQHDTCPVCRKSLSGQNTATNPPDVSGMNFSHSSSSSSSSPCTPSTSPSDENVDNNS</sequence>
<dbReference type="GO" id="GO:0005737">
    <property type="term" value="C:cytoplasm"/>
    <property type="evidence" value="ECO:0007669"/>
    <property type="project" value="TreeGrafter"/>
</dbReference>
<evidence type="ECO:0000256" key="1">
    <source>
        <dbReference type="ARBA" id="ARBA00000900"/>
    </source>
</evidence>
<evidence type="ECO:0000256" key="10">
    <source>
        <dbReference type="SAM" id="MobiDB-lite"/>
    </source>
</evidence>
<feature type="region of interest" description="Disordered" evidence="10">
    <location>
        <begin position="102"/>
        <end position="145"/>
    </location>
</feature>
<evidence type="ECO:0000256" key="5">
    <source>
        <dbReference type="ARBA" id="ARBA00022723"/>
    </source>
</evidence>
<dbReference type="CDD" id="cd16801">
    <property type="entry name" value="RING-H2_RNF126"/>
    <property type="match status" value="1"/>
</dbReference>
<dbReference type="GO" id="GO:0061630">
    <property type="term" value="F:ubiquitin protein ligase activity"/>
    <property type="evidence" value="ECO:0007669"/>
    <property type="project" value="UniProtKB-EC"/>
</dbReference>
<dbReference type="Gene3D" id="3.30.40.10">
    <property type="entry name" value="Zinc/RING finger domain, C3HC4 (zinc finger)"/>
    <property type="match status" value="1"/>
</dbReference>
<evidence type="ECO:0000256" key="8">
    <source>
        <dbReference type="ARBA" id="ARBA00022833"/>
    </source>
</evidence>
<dbReference type="Pfam" id="PF13639">
    <property type="entry name" value="zf-RING_2"/>
    <property type="match status" value="1"/>
</dbReference>
<evidence type="ECO:0000313" key="13">
    <source>
        <dbReference type="Proteomes" id="UP000694397"/>
    </source>
</evidence>
<dbReference type="SMART" id="SM00184">
    <property type="entry name" value="RING"/>
    <property type="match status" value="1"/>
</dbReference>
<dbReference type="InterPro" id="IPR001841">
    <property type="entry name" value="Znf_RING"/>
</dbReference>
<keyword evidence="6 9" id="KW-0863">Zinc-finger</keyword>
<keyword evidence="5" id="KW-0479">Metal-binding</keyword>
<feature type="region of interest" description="Disordered" evidence="10">
    <location>
        <begin position="281"/>
        <end position="318"/>
    </location>
</feature>
<dbReference type="AlphaFoldDB" id="A0A8C9RG39"/>
<comment type="catalytic activity">
    <reaction evidence="1">
        <text>S-ubiquitinyl-[E2 ubiquitin-conjugating enzyme]-L-cysteine + [acceptor protein]-L-lysine = [E2 ubiquitin-conjugating enzyme]-L-cysteine + N(6)-ubiquitinyl-[acceptor protein]-L-lysine.</text>
        <dbReference type="EC" id="2.3.2.27"/>
    </reaction>
</comment>
<evidence type="ECO:0000256" key="6">
    <source>
        <dbReference type="ARBA" id="ARBA00022771"/>
    </source>
</evidence>
<evidence type="ECO:0000259" key="11">
    <source>
        <dbReference type="PROSITE" id="PS50089"/>
    </source>
</evidence>
<feature type="compositionally biased region" description="Low complexity" evidence="10">
    <location>
        <begin position="292"/>
        <end position="310"/>
    </location>
</feature>
<keyword evidence="8" id="KW-0862">Zinc</keyword>
<keyword evidence="7" id="KW-0833">Ubl conjugation pathway</keyword>
<keyword evidence="13" id="KW-1185">Reference proteome</keyword>
<dbReference type="Ensembl" id="ENSSFOT00015015922.2">
    <property type="protein sequence ID" value="ENSSFOP00015015740.2"/>
    <property type="gene ID" value="ENSSFOG00015010159.2"/>
</dbReference>
<dbReference type="Proteomes" id="UP000694397">
    <property type="component" value="Chromosome 25"/>
</dbReference>
<feature type="compositionally biased region" description="Low complexity" evidence="10">
    <location>
        <begin position="48"/>
        <end position="62"/>
    </location>
</feature>
<evidence type="ECO:0000256" key="9">
    <source>
        <dbReference type="PROSITE-ProRule" id="PRU00175"/>
    </source>
</evidence>
<dbReference type="EC" id="2.3.2.27" evidence="3"/>
<reference evidence="12" key="2">
    <citation type="submission" date="2025-08" db="UniProtKB">
        <authorList>
            <consortium name="Ensembl"/>
        </authorList>
    </citation>
    <scope>IDENTIFICATION</scope>
</reference>
<accession>A0A8C9RG39</accession>
<dbReference type="PROSITE" id="PS50089">
    <property type="entry name" value="ZF_RING_2"/>
    <property type="match status" value="1"/>
</dbReference>
<dbReference type="GO" id="GO:0008270">
    <property type="term" value="F:zinc ion binding"/>
    <property type="evidence" value="ECO:0007669"/>
    <property type="project" value="UniProtKB-KW"/>
</dbReference>
<comment type="pathway">
    <text evidence="2">Protein modification; protein ubiquitination.</text>
</comment>
<evidence type="ECO:0000256" key="7">
    <source>
        <dbReference type="ARBA" id="ARBA00022786"/>
    </source>
</evidence>
<dbReference type="InterPro" id="IPR039571">
    <property type="entry name" value="RNF126_RING-H2"/>
</dbReference>
<dbReference type="PANTHER" id="PTHR15710:SF21">
    <property type="entry name" value="E3 UBIQUITIN-PROTEIN LIGASE RNF126"/>
    <property type="match status" value="1"/>
</dbReference>
<evidence type="ECO:0000313" key="12">
    <source>
        <dbReference type="Ensembl" id="ENSSFOP00015015740.2"/>
    </source>
</evidence>
<dbReference type="InterPro" id="IPR013083">
    <property type="entry name" value="Znf_RING/FYVE/PHD"/>
</dbReference>
<organism evidence="12 13">
    <name type="scientific">Scleropages formosus</name>
    <name type="common">Asian bonytongue</name>
    <name type="synonym">Osteoglossum formosum</name>
    <dbReference type="NCBI Taxonomy" id="113540"/>
    <lineage>
        <taxon>Eukaryota</taxon>
        <taxon>Metazoa</taxon>
        <taxon>Chordata</taxon>
        <taxon>Craniata</taxon>
        <taxon>Vertebrata</taxon>
        <taxon>Euteleostomi</taxon>
        <taxon>Actinopterygii</taxon>
        <taxon>Neopterygii</taxon>
        <taxon>Teleostei</taxon>
        <taxon>Osteoglossocephala</taxon>
        <taxon>Osteoglossomorpha</taxon>
        <taxon>Osteoglossiformes</taxon>
        <taxon>Osteoglossidae</taxon>
        <taxon>Scleropages</taxon>
    </lineage>
</organism>
<evidence type="ECO:0000256" key="2">
    <source>
        <dbReference type="ARBA" id="ARBA00004906"/>
    </source>
</evidence>
<dbReference type="SUPFAM" id="SSF57850">
    <property type="entry name" value="RING/U-box"/>
    <property type="match status" value="1"/>
</dbReference>
<evidence type="ECO:0000256" key="3">
    <source>
        <dbReference type="ARBA" id="ARBA00012483"/>
    </source>
</evidence>
<dbReference type="PANTHER" id="PTHR15710">
    <property type="entry name" value="E3 UBIQUITIN-PROTEIN LIGASE PRAJA"/>
    <property type="match status" value="1"/>
</dbReference>
<feature type="region of interest" description="Disordered" evidence="10">
    <location>
        <begin position="40"/>
        <end position="69"/>
    </location>
</feature>
<dbReference type="GO" id="GO:0000209">
    <property type="term" value="P:protein polyubiquitination"/>
    <property type="evidence" value="ECO:0007669"/>
    <property type="project" value="UniProtKB-ARBA"/>
</dbReference>
<reference evidence="12" key="3">
    <citation type="submission" date="2025-09" db="UniProtKB">
        <authorList>
            <consortium name="Ensembl"/>
        </authorList>
    </citation>
    <scope>IDENTIFICATION</scope>
</reference>
<feature type="domain" description="RING-type" evidence="11">
    <location>
        <begin position="230"/>
        <end position="271"/>
    </location>
</feature>
<name>A0A8C9RG39_SCLFO</name>
<proteinExistence type="predicted"/>
<dbReference type="FunFam" id="3.30.40.10:FF:000069">
    <property type="entry name" value="E3 ubiquitin-protein ligase RNF115"/>
    <property type="match status" value="1"/>
</dbReference>
<gene>
    <name evidence="12" type="primary">RNF126</name>
    <name evidence="12" type="synonym">LOC108921366</name>
</gene>
<reference evidence="12 13" key="1">
    <citation type="submission" date="2019-04" db="EMBL/GenBank/DDBJ databases">
        <authorList>
            <consortium name="Wellcome Sanger Institute Data Sharing"/>
        </authorList>
    </citation>
    <scope>NUCLEOTIDE SEQUENCE [LARGE SCALE GENOMIC DNA]</scope>
</reference>
<evidence type="ECO:0000256" key="4">
    <source>
        <dbReference type="ARBA" id="ARBA00022679"/>
    </source>
</evidence>
<keyword evidence="4" id="KW-0808">Transferase</keyword>
<protein>
    <recommendedName>
        <fullName evidence="3">RING-type E3 ubiquitin transferase</fullName>
        <ecNumber evidence="3">2.3.2.27</ecNumber>
    </recommendedName>
</protein>
<dbReference type="GeneTree" id="ENSGT00940000157113"/>